<feature type="domain" description="RCK C-terminal" evidence="8">
    <location>
        <begin position="364"/>
        <end position="445"/>
    </location>
</feature>
<dbReference type="GO" id="GO:0015079">
    <property type="term" value="F:potassium ion transmembrane transporter activity"/>
    <property type="evidence" value="ECO:0007669"/>
    <property type="project" value="InterPro"/>
</dbReference>
<dbReference type="PROSITE" id="PS51201">
    <property type="entry name" value="RCK_N"/>
    <property type="match status" value="2"/>
</dbReference>
<evidence type="ECO:0000259" key="8">
    <source>
        <dbReference type="PROSITE" id="PS51202"/>
    </source>
</evidence>
<keyword evidence="5" id="KW-0520">NAD</keyword>
<sequence>MKIVIAGAGEVGTHLAKLFCGDDHDVILIDSDEEKLRNVASMYDLLTVPGSVTSIDDLRSAQAHNCDLFIAVPPYEEVSLVSAILAKKMGAQKTIARINNKEYLLPENKEYFRQLGIDEMVYPEHLAAREIVTSLKQVGTRQIFEFNNSKLLLYAIKIRSNAPMVGKSVAEVNSLHPNLYYTLAINRDGRTIIAHGDEMYKHEDLIYVVTTKAGTTRLLSDAGKFQYEVKNVMMLGGSRIGLKVAKVLENDYHLKLLEVSRSKSIFLADELENTMVIHGDGRNLSLLKEEGISKTDAFIAVTDVSEINIMACQLAKKMGVKKTIAEVENMDYINLAENMGIGTIINKKLLAASYIYRHTFKANVSYSKCLTASDADVLEMIAHQGAKITKSPLRDMNLPKEINIGGVIRNGDTIIPNGDTQIQAGDRVIVLTLPVGIKKLEKLFL</sequence>
<evidence type="ECO:0000256" key="3">
    <source>
        <dbReference type="ARBA" id="ARBA00022538"/>
    </source>
</evidence>
<evidence type="ECO:0000313" key="10">
    <source>
        <dbReference type="Proteomes" id="UP001056426"/>
    </source>
</evidence>
<evidence type="ECO:0000256" key="6">
    <source>
        <dbReference type="ARBA" id="ARBA00023065"/>
    </source>
</evidence>
<dbReference type="InterPro" id="IPR003148">
    <property type="entry name" value="RCK_N"/>
</dbReference>
<dbReference type="InterPro" id="IPR036721">
    <property type="entry name" value="RCK_C_sf"/>
</dbReference>
<dbReference type="SUPFAM" id="SSF51735">
    <property type="entry name" value="NAD(P)-binding Rossmann-fold domains"/>
    <property type="match status" value="2"/>
</dbReference>
<feature type="domain" description="RCK N-terminal" evidence="7">
    <location>
        <begin position="229"/>
        <end position="346"/>
    </location>
</feature>
<evidence type="ECO:0000256" key="1">
    <source>
        <dbReference type="ARBA" id="ARBA00017378"/>
    </source>
</evidence>
<dbReference type="PRINTS" id="PR00335">
    <property type="entry name" value="KUPTAKETRKA"/>
</dbReference>
<dbReference type="PANTHER" id="PTHR43833:SF5">
    <property type="entry name" value="TRK SYSTEM POTASSIUM UPTAKE PROTEIN TRKA"/>
    <property type="match status" value="1"/>
</dbReference>
<keyword evidence="2" id="KW-0813">Transport</keyword>
<dbReference type="Gene3D" id="3.40.50.720">
    <property type="entry name" value="NAD(P)-binding Rossmann-like Domain"/>
    <property type="match status" value="2"/>
</dbReference>
<dbReference type="NCBIfam" id="NF007031">
    <property type="entry name" value="PRK09496.1-2"/>
    <property type="match status" value="1"/>
</dbReference>
<evidence type="ECO:0000313" key="9">
    <source>
        <dbReference type="EMBL" id="URW80516.1"/>
    </source>
</evidence>
<dbReference type="NCBIfam" id="NF007039">
    <property type="entry name" value="PRK09496.3-2"/>
    <property type="match status" value="1"/>
</dbReference>
<evidence type="ECO:0000259" key="7">
    <source>
        <dbReference type="PROSITE" id="PS51201"/>
    </source>
</evidence>
<protein>
    <recommendedName>
        <fullName evidence="1">Trk system potassium uptake protein TrkA</fullName>
    </recommendedName>
</protein>
<dbReference type="Gene3D" id="3.30.70.1450">
    <property type="entry name" value="Regulator of K+ conductance, C-terminal domain"/>
    <property type="match status" value="2"/>
</dbReference>
<dbReference type="InterPro" id="IPR050721">
    <property type="entry name" value="Trk_Ktr_HKT_K-transport"/>
</dbReference>
<organism evidence="9 10">
    <name type="scientific">Xiashengella succiniciproducens</name>
    <dbReference type="NCBI Taxonomy" id="2949635"/>
    <lineage>
        <taxon>Bacteria</taxon>
        <taxon>Pseudomonadati</taxon>
        <taxon>Bacteroidota</taxon>
        <taxon>Bacteroidia</taxon>
        <taxon>Marinilabiliales</taxon>
        <taxon>Marinilabiliaceae</taxon>
        <taxon>Xiashengella</taxon>
    </lineage>
</organism>
<dbReference type="EMBL" id="CP098400">
    <property type="protein sequence ID" value="URW80516.1"/>
    <property type="molecule type" value="Genomic_DNA"/>
</dbReference>
<dbReference type="PANTHER" id="PTHR43833">
    <property type="entry name" value="POTASSIUM CHANNEL PROTEIN 2-RELATED-RELATED"/>
    <property type="match status" value="1"/>
</dbReference>
<dbReference type="KEGG" id="alkq:M9189_04025"/>
<dbReference type="InterPro" id="IPR006037">
    <property type="entry name" value="RCK_C"/>
</dbReference>
<dbReference type="InterPro" id="IPR006036">
    <property type="entry name" value="K_uptake_TrkA"/>
</dbReference>
<evidence type="ECO:0000256" key="5">
    <source>
        <dbReference type="ARBA" id="ARBA00023027"/>
    </source>
</evidence>
<dbReference type="Proteomes" id="UP001056426">
    <property type="component" value="Chromosome"/>
</dbReference>
<evidence type="ECO:0000256" key="2">
    <source>
        <dbReference type="ARBA" id="ARBA00022448"/>
    </source>
</evidence>
<dbReference type="AlphaFoldDB" id="A0A9J6ZRD3"/>
<feature type="domain" description="RCK N-terminal" evidence="7">
    <location>
        <begin position="1"/>
        <end position="121"/>
    </location>
</feature>
<keyword evidence="6" id="KW-0406">Ion transport</keyword>
<keyword evidence="4" id="KW-0630">Potassium</keyword>
<dbReference type="GO" id="GO:0005886">
    <property type="term" value="C:plasma membrane"/>
    <property type="evidence" value="ECO:0007669"/>
    <property type="project" value="InterPro"/>
</dbReference>
<name>A0A9J6ZRD3_9BACT</name>
<keyword evidence="3" id="KW-0633">Potassium transport</keyword>
<reference evidence="9" key="2">
    <citation type="submission" date="2022-06" db="EMBL/GenBank/DDBJ databases">
        <title>Xiashengella guii gen. nov. sp. nov., a bacterium isolated form anaerobic digestion tank.</title>
        <authorList>
            <person name="Huang H."/>
        </authorList>
    </citation>
    <scope>NUCLEOTIDE SEQUENCE</scope>
    <source>
        <strain evidence="9">Ai-910</strain>
    </source>
</reference>
<accession>A0A9J6ZRD3</accession>
<evidence type="ECO:0000256" key="4">
    <source>
        <dbReference type="ARBA" id="ARBA00022958"/>
    </source>
</evidence>
<gene>
    <name evidence="9" type="primary">trkA</name>
    <name evidence="9" type="ORF">M9189_04025</name>
</gene>
<reference evidence="9" key="1">
    <citation type="submission" date="2022-05" db="EMBL/GenBank/DDBJ databases">
        <authorList>
            <person name="Sun X."/>
        </authorList>
    </citation>
    <scope>NUCLEOTIDE SEQUENCE</scope>
    <source>
        <strain evidence="9">Ai-910</strain>
    </source>
</reference>
<dbReference type="NCBIfam" id="NF007038">
    <property type="entry name" value="PRK09496.2-6"/>
    <property type="match status" value="1"/>
</dbReference>
<dbReference type="RefSeq" id="WP_250724795.1">
    <property type="nucleotide sequence ID" value="NZ_CP098400.1"/>
</dbReference>
<dbReference type="InterPro" id="IPR036291">
    <property type="entry name" value="NAD(P)-bd_dom_sf"/>
</dbReference>
<dbReference type="Pfam" id="PF02254">
    <property type="entry name" value="TrkA_N"/>
    <property type="match status" value="2"/>
</dbReference>
<dbReference type="SUPFAM" id="SSF116726">
    <property type="entry name" value="TrkA C-terminal domain-like"/>
    <property type="match status" value="2"/>
</dbReference>
<keyword evidence="10" id="KW-1185">Reference proteome</keyword>
<dbReference type="PROSITE" id="PS51202">
    <property type="entry name" value="RCK_C"/>
    <property type="match status" value="2"/>
</dbReference>
<dbReference type="Pfam" id="PF02080">
    <property type="entry name" value="TrkA_C"/>
    <property type="match status" value="1"/>
</dbReference>
<proteinExistence type="predicted"/>
<feature type="domain" description="RCK C-terminal" evidence="8">
    <location>
        <begin position="141"/>
        <end position="224"/>
    </location>
</feature>